<evidence type="ECO:0000313" key="2">
    <source>
        <dbReference type="WBParaSite" id="SMUV_0000196701-mRNA-1"/>
    </source>
</evidence>
<protein>
    <submittedName>
        <fullName evidence="2">BAH domain-containing protein</fullName>
    </submittedName>
</protein>
<proteinExistence type="predicted"/>
<keyword evidence="1" id="KW-1185">Reference proteome</keyword>
<accession>A0A0N5ACT7</accession>
<dbReference type="Proteomes" id="UP000046393">
    <property type="component" value="Unplaced"/>
</dbReference>
<organism evidence="1 2">
    <name type="scientific">Syphacia muris</name>
    <dbReference type="NCBI Taxonomy" id="451379"/>
    <lineage>
        <taxon>Eukaryota</taxon>
        <taxon>Metazoa</taxon>
        <taxon>Ecdysozoa</taxon>
        <taxon>Nematoda</taxon>
        <taxon>Chromadorea</taxon>
        <taxon>Rhabditida</taxon>
        <taxon>Spirurina</taxon>
        <taxon>Oxyuridomorpha</taxon>
        <taxon>Oxyuroidea</taxon>
        <taxon>Oxyuridae</taxon>
        <taxon>Syphacia</taxon>
    </lineage>
</organism>
<reference evidence="2" key="1">
    <citation type="submission" date="2017-02" db="UniProtKB">
        <authorList>
            <consortium name="WormBaseParasite"/>
        </authorList>
    </citation>
    <scope>IDENTIFICATION</scope>
</reference>
<evidence type="ECO:0000313" key="1">
    <source>
        <dbReference type="Proteomes" id="UP000046393"/>
    </source>
</evidence>
<dbReference type="WBParaSite" id="SMUV_0000196701-mRNA-1">
    <property type="protein sequence ID" value="SMUV_0000196701-mRNA-1"/>
    <property type="gene ID" value="SMUV_0000196701"/>
</dbReference>
<sequence>MLLAYEVLANHLRVGISYSIAGDKVEISEYGDFYYYDLDECLKFFDSLECRAELDGSETYYYLQINNPVDERKQTPLSVFCYNLRTSSFK</sequence>
<dbReference type="AlphaFoldDB" id="A0A0N5ACT7"/>
<name>A0A0N5ACT7_9BILA</name>